<dbReference type="GO" id="GO:0043590">
    <property type="term" value="C:bacterial nucleoid"/>
    <property type="evidence" value="ECO:0007669"/>
    <property type="project" value="TreeGrafter"/>
</dbReference>
<comment type="function">
    <text evidence="6">May be involved in recombination.</text>
</comment>
<proteinExistence type="inferred from homology"/>
<dbReference type="GO" id="GO:0003690">
    <property type="term" value="F:double-stranded DNA binding"/>
    <property type="evidence" value="ECO:0007669"/>
    <property type="project" value="TreeGrafter"/>
</dbReference>
<dbReference type="GO" id="GO:0005737">
    <property type="term" value="C:cytoplasm"/>
    <property type="evidence" value="ECO:0007669"/>
    <property type="project" value="UniProtKB-UniRule"/>
</dbReference>
<evidence type="ECO:0000313" key="8">
    <source>
        <dbReference type="Proteomes" id="UP000462435"/>
    </source>
</evidence>
<dbReference type="Pfam" id="PF04381">
    <property type="entry name" value="RdgC"/>
    <property type="match status" value="1"/>
</dbReference>
<dbReference type="GO" id="GO:0006310">
    <property type="term" value="P:DNA recombination"/>
    <property type="evidence" value="ECO:0007669"/>
    <property type="project" value="UniProtKB-UniRule"/>
</dbReference>
<evidence type="ECO:0000256" key="5">
    <source>
        <dbReference type="ARBA" id="ARBA00023172"/>
    </source>
</evidence>
<evidence type="ECO:0000256" key="2">
    <source>
        <dbReference type="ARBA" id="ARBA00008657"/>
    </source>
</evidence>
<dbReference type="PROSITE" id="PS51257">
    <property type="entry name" value="PROKAR_LIPOPROTEIN"/>
    <property type="match status" value="1"/>
</dbReference>
<comment type="similarity">
    <text evidence="2 6">Belongs to the RdgC family.</text>
</comment>
<dbReference type="PANTHER" id="PTHR38103">
    <property type="entry name" value="RECOMBINATION-ASSOCIATED PROTEIN RDGC"/>
    <property type="match status" value="1"/>
</dbReference>
<evidence type="ECO:0000256" key="6">
    <source>
        <dbReference type="HAMAP-Rule" id="MF_00194"/>
    </source>
</evidence>
<dbReference type="InterPro" id="IPR007476">
    <property type="entry name" value="RdgC"/>
</dbReference>
<evidence type="ECO:0000313" key="7">
    <source>
        <dbReference type="EMBL" id="KAF1048288.1"/>
    </source>
</evidence>
<sequence>MWFKNLQIYRLPAPWAVNADELESHLAPQAFAACSSLEMQSQGWVSPRNNDKLVHVVNRQLLLQLSTEKKLLPSSVINQVTKARAAELEEQQGFPPGRKQTKELKEQVTDELLPRAFSVVRSTWVWIDPVNGWLLVDAGSPSKAEEVLKLLFKAIPKFPLETLRTVMSPGAAMTDWLVSDEAPNGFTVDQDTELRSTAESKATVRYVRHTLEAEDIRRHIESGKQCTRLALTWADKVSFVLTENLSVKRIAPLDVLKEDTDITGKNDDERFDGDFMLMSGELAKLLAALVDALGGQLKENDGAMAQAA</sequence>
<dbReference type="EMBL" id="WNDX01000005">
    <property type="protein sequence ID" value="KAF1048288.1"/>
    <property type="molecule type" value="Genomic_DNA"/>
</dbReference>
<dbReference type="Proteomes" id="UP000462435">
    <property type="component" value="Unassembled WGS sequence"/>
</dbReference>
<evidence type="ECO:0000256" key="4">
    <source>
        <dbReference type="ARBA" id="ARBA00022490"/>
    </source>
</evidence>
<protein>
    <recommendedName>
        <fullName evidence="3 6">Recombination-associated protein RdgC</fullName>
    </recommendedName>
</protein>
<comment type="caution">
    <text evidence="7">The sequence shown here is derived from an EMBL/GenBank/DDBJ whole genome shotgun (WGS) entry which is preliminary data.</text>
</comment>
<dbReference type="HAMAP" id="MF_00194">
    <property type="entry name" value="RdgC"/>
    <property type="match status" value="1"/>
</dbReference>
<evidence type="ECO:0000256" key="1">
    <source>
        <dbReference type="ARBA" id="ARBA00004453"/>
    </source>
</evidence>
<dbReference type="NCBIfam" id="NF001463">
    <property type="entry name" value="PRK00321.1-4"/>
    <property type="match status" value="1"/>
</dbReference>
<keyword evidence="5 6" id="KW-0233">DNA recombination</keyword>
<accession>A0A7V8G050</accession>
<evidence type="ECO:0000256" key="3">
    <source>
        <dbReference type="ARBA" id="ARBA00022296"/>
    </source>
</evidence>
<comment type="subcellular location">
    <subcellularLocation>
        <location evidence="1 6">Cytoplasm</location>
        <location evidence="1 6">Nucleoid</location>
    </subcellularLocation>
</comment>
<reference evidence="8" key="1">
    <citation type="journal article" date="2020" name="MBio">
        <title>Horizontal gene transfer to a defensive symbiont with a reduced genome amongst a multipartite beetle microbiome.</title>
        <authorList>
            <person name="Waterworth S.C."/>
            <person name="Florez L.V."/>
            <person name="Rees E.R."/>
            <person name="Hertweck C."/>
            <person name="Kaltenpoth M."/>
            <person name="Kwan J.C."/>
        </authorList>
    </citation>
    <scope>NUCLEOTIDE SEQUENCE [LARGE SCALE GENOMIC DNA]</scope>
</reference>
<organism evidence="7 8">
    <name type="scientific">Herbaspirillum frisingense</name>
    <dbReference type="NCBI Taxonomy" id="92645"/>
    <lineage>
        <taxon>Bacteria</taxon>
        <taxon>Pseudomonadati</taxon>
        <taxon>Pseudomonadota</taxon>
        <taxon>Betaproteobacteria</taxon>
        <taxon>Burkholderiales</taxon>
        <taxon>Oxalobacteraceae</taxon>
        <taxon>Herbaspirillum</taxon>
    </lineage>
</organism>
<keyword evidence="4 6" id="KW-0963">Cytoplasm</keyword>
<dbReference type="PANTHER" id="PTHR38103:SF1">
    <property type="entry name" value="RECOMBINATION-ASSOCIATED PROTEIN RDGC"/>
    <property type="match status" value="1"/>
</dbReference>
<dbReference type="NCBIfam" id="NF001464">
    <property type="entry name" value="PRK00321.1-5"/>
    <property type="match status" value="1"/>
</dbReference>
<dbReference type="AlphaFoldDB" id="A0A7V8G050"/>
<gene>
    <name evidence="7" type="primary">rdgC_1</name>
    <name evidence="6" type="synonym">rdgC</name>
    <name evidence="7" type="ORF">GAK35_00312</name>
</gene>
<dbReference type="GO" id="GO:0000018">
    <property type="term" value="P:regulation of DNA recombination"/>
    <property type="evidence" value="ECO:0007669"/>
    <property type="project" value="TreeGrafter"/>
</dbReference>
<name>A0A7V8G050_9BURK</name>